<comment type="caution">
    <text evidence="2">The sequence shown here is derived from an EMBL/GenBank/DDBJ whole genome shotgun (WGS) entry which is preliminary data.</text>
</comment>
<dbReference type="Gramene" id="TVU08121">
    <property type="protein sequence ID" value="TVU08121"/>
    <property type="gene ID" value="EJB05_41509"/>
</dbReference>
<name>A0A5J9TC06_9POAL</name>
<evidence type="ECO:0000313" key="3">
    <source>
        <dbReference type="Proteomes" id="UP000324897"/>
    </source>
</evidence>
<dbReference type="Proteomes" id="UP000324897">
    <property type="component" value="Chromosome 3"/>
</dbReference>
<keyword evidence="3" id="KW-1185">Reference proteome</keyword>
<gene>
    <name evidence="2" type="ORF">EJB05_41509</name>
</gene>
<proteinExistence type="predicted"/>
<dbReference type="PANTHER" id="PTHR33132">
    <property type="entry name" value="OSJNBB0118P14.9 PROTEIN"/>
    <property type="match status" value="1"/>
</dbReference>
<feature type="compositionally biased region" description="Low complexity" evidence="1">
    <location>
        <begin position="52"/>
        <end position="67"/>
    </location>
</feature>
<dbReference type="EMBL" id="RWGY01000039">
    <property type="protein sequence ID" value="TVU08121.1"/>
    <property type="molecule type" value="Genomic_DNA"/>
</dbReference>
<dbReference type="AlphaFoldDB" id="A0A5J9TC06"/>
<feature type="non-terminal residue" evidence="2">
    <location>
        <position position="1"/>
    </location>
</feature>
<feature type="region of interest" description="Disordered" evidence="1">
    <location>
        <begin position="47"/>
        <end position="82"/>
    </location>
</feature>
<dbReference type="PANTHER" id="PTHR33132:SF145">
    <property type="entry name" value="OS04G0403900 PROTEIN"/>
    <property type="match status" value="1"/>
</dbReference>
<protein>
    <submittedName>
        <fullName evidence="2">Uncharacterized protein</fullName>
    </submittedName>
</protein>
<accession>A0A5J9TC06</accession>
<evidence type="ECO:0000256" key="1">
    <source>
        <dbReference type="SAM" id="MobiDB-lite"/>
    </source>
</evidence>
<sequence>MHMHGYDLIHKYSWYQSAKIVVTARELGMDGHLQLRRPPAIEKLAVSESTKHAGASSGKHGSAALSHEAPPGTSPRTVSKHHIPASPRTCLCSPTTHAGSFRCRLHRGITGGLGLGGGSVGSGLPEMGKKPGV</sequence>
<dbReference type="OrthoDB" id="1932391at2759"/>
<evidence type="ECO:0000313" key="2">
    <source>
        <dbReference type="EMBL" id="TVU08121.1"/>
    </source>
</evidence>
<reference evidence="2 3" key="1">
    <citation type="journal article" date="2019" name="Sci. Rep.">
        <title>A high-quality genome of Eragrostis curvula grass provides insights into Poaceae evolution and supports new strategies to enhance forage quality.</title>
        <authorList>
            <person name="Carballo J."/>
            <person name="Santos B.A.C.M."/>
            <person name="Zappacosta D."/>
            <person name="Garbus I."/>
            <person name="Selva J.P."/>
            <person name="Gallo C.A."/>
            <person name="Diaz A."/>
            <person name="Albertini E."/>
            <person name="Caccamo M."/>
            <person name="Echenique V."/>
        </authorList>
    </citation>
    <scope>NUCLEOTIDE SEQUENCE [LARGE SCALE GENOMIC DNA]</scope>
    <source>
        <strain evidence="3">cv. Victoria</strain>
        <tissue evidence="2">Leaf</tissue>
    </source>
</reference>
<organism evidence="2 3">
    <name type="scientific">Eragrostis curvula</name>
    <name type="common">weeping love grass</name>
    <dbReference type="NCBI Taxonomy" id="38414"/>
    <lineage>
        <taxon>Eukaryota</taxon>
        <taxon>Viridiplantae</taxon>
        <taxon>Streptophyta</taxon>
        <taxon>Embryophyta</taxon>
        <taxon>Tracheophyta</taxon>
        <taxon>Spermatophyta</taxon>
        <taxon>Magnoliopsida</taxon>
        <taxon>Liliopsida</taxon>
        <taxon>Poales</taxon>
        <taxon>Poaceae</taxon>
        <taxon>PACMAD clade</taxon>
        <taxon>Chloridoideae</taxon>
        <taxon>Eragrostideae</taxon>
        <taxon>Eragrostidinae</taxon>
        <taxon>Eragrostis</taxon>
    </lineage>
</organism>